<dbReference type="RefSeq" id="WP_227323037.1">
    <property type="nucleotide sequence ID" value="NZ_JAESVB010000013.1"/>
</dbReference>
<dbReference type="Pfam" id="PF13551">
    <property type="entry name" value="HTH_29"/>
    <property type="match status" value="1"/>
</dbReference>
<sequence>MKRDGRALDHSILTELRKRGVAAVQSGESPVQVAAALGVNLRTLFRWLALYRRGGWDQLDANKRGGRPPKLDGRALRWIY</sequence>
<reference evidence="1" key="1">
    <citation type="journal article" date="2021" name="Microorganisms">
        <title>Acidisoma silvae sp. nov. and Acidisomacellulosilytica sp. nov., Two Acidophilic Bacteria Isolated from Decaying Wood, Hydrolyzing Cellulose and Producing Poly-3-hydroxybutyrate.</title>
        <authorList>
            <person name="Mieszkin S."/>
            <person name="Pouder E."/>
            <person name="Uroz S."/>
            <person name="Simon-Colin C."/>
            <person name="Alain K."/>
        </authorList>
    </citation>
    <scope>NUCLEOTIDE SEQUENCE</scope>
    <source>
        <strain evidence="1">HW T2.11</strain>
    </source>
</reference>
<comment type="caution">
    <text evidence="1">The sequence shown here is derived from an EMBL/GenBank/DDBJ whole genome shotgun (WGS) entry which is preliminary data.</text>
</comment>
<evidence type="ECO:0000313" key="2">
    <source>
        <dbReference type="Proteomes" id="UP000708298"/>
    </source>
</evidence>
<proteinExistence type="predicted"/>
<evidence type="ECO:0000313" key="1">
    <source>
        <dbReference type="EMBL" id="MCB8877384.1"/>
    </source>
</evidence>
<gene>
    <name evidence="1" type="ORF">ASILVAE211_19470</name>
</gene>
<reference evidence="1" key="2">
    <citation type="submission" date="2021-01" db="EMBL/GenBank/DDBJ databases">
        <authorList>
            <person name="Mieszkin S."/>
            <person name="Pouder E."/>
            <person name="Alain K."/>
        </authorList>
    </citation>
    <scope>NUCLEOTIDE SEQUENCE</scope>
    <source>
        <strain evidence="1">HW T2.11</strain>
    </source>
</reference>
<organism evidence="1 2">
    <name type="scientific">Acidisoma silvae</name>
    <dbReference type="NCBI Taxonomy" id="2802396"/>
    <lineage>
        <taxon>Bacteria</taxon>
        <taxon>Pseudomonadati</taxon>
        <taxon>Pseudomonadota</taxon>
        <taxon>Alphaproteobacteria</taxon>
        <taxon>Acetobacterales</taxon>
        <taxon>Acidocellaceae</taxon>
        <taxon>Acidisoma</taxon>
    </lineage>
</organism>
<dbReference type="Proteomes" id="UP000708298">
    <property type="component" value="Unassembled WGS sequence"/>
</dbReference>
<protein>
    <submittedName>
        <fullName evidence="1">Helix-turn-helix domain-containing protein</fullName>
    </submittedName>
</protein>
<dbReference type="EMBL" id="JAESVB010000013">
    <property type="protein sequence ID" value="MCB8877384.1"/>
    <property type="molecule type" value="Genomic_DNA"/>
</dbReference>
<keyword evidence="2" id="KW-1185">Reference proteome</keyword>
<dbReference type="InterPro" id="IPR009057">
    <property type="entry name" value="Homeodomain-like_sf"/>
</dbReference>
<name>A0A963YUR9_9PROT</name>
<accession>A0A963YUR9</accession>
<dbReference type="SUPFAM" id="SSF46689">
    <property type="entry name" value="Homeodomain-like"/>
    <property type="match status" value="1"/>
</dbReference>
<dbReference type="AlphaFoldDB" id="A0A963YUR9"/>